<keyword evidence="2" id="KW-1185">Reference proteome</keyword>
<dbReference type="InterPro" id="IPR032466">
    <property type="entry name" value="Metal_Hydrolase"/>
</dbReference>
<dbReference type="Proteomes" id="UP001501599">
    <property type="component" value="Unassembled WGS sequence"/>
</dbReference>
<evidence type="ECO:0000313" key="2">
    <source>
        <dbReference type="Proteomes" id="UP001501599"/>
    </source>
</evidence>
<comment type="caution">
    <text evidence="1">The sequence shown here is derived from an EMBL/GenBank/DDBJ whole genome shotgun (WGS) entry which is preliminary data.</text>
</comment>
<evidence type="ECO:0000313" key="1">
    <source>
        <dbReference type="EMBL" id="GAA2176056.1"/>
    </source>
</evidence>
<name>A0ABN3AYL1_9MICO</name>
<dbReference type="RefSeq" id="WP_344344740.1">
    <property type="nucleotide sequence ID" value="NZ_BAAAQT010000008.1"/>
</dbReference>
<dbReference type="EMBL" id="BAAAQT010000008">
    <property type="protein sequence ID" value="GAA2176056.1"/>
    <property type="molecule type" value="Genomic_DNA"/>
</dbReference>
<dbReference type="SUPFAM" id="SSF51556">
    <property type="entry name" value="Metallo-dependent hydrolases"/>
    <property type="match status" value="1"/>
</dbReference>
<organism evidence="1 2">
    <name type="scientific">Agrococcus versicolor</name>
    <dbReference type="NCBI Taxonomy" id="501482"/>
    <lineage>
        <taxon>Bacteria</taxon>
        <taxon>Bacillati</taxon>
        <taxon>Actinomycetota</taxon>
        <taxon>Actinomycetes</taxon>
        <taxon>Micrococcales</taxon>
        <taxon>Microbacteriaceae</taxon>
        <taxon>Agrococcus</taxon>
    </lineage>
</organism>
<accession>A0ABN3AYL1</accession>
<proteinExistence type="predicted"/>
<reference evidence="1 2" key="1">
    <citation type="journal article" date="2019" name="Int. J. Syst. Evol. Microbiol.">
        <title>The Global Catalogue of Microorganisms (GCM) 10K type strain sequencing project: providing services to taxonomists for standard genome sequencing and annotation.</title>
        <authorList>
            <consortium name="The Broad Institute Genomics Platform"/>
            <consortium name="The Broad Institute Genome Sequencing Center for Infectious Disease"/>
            <person name="Wu L."/>
            <person name="Ma J."/>
        </authorList>
    </citation>
    <scope>NUCLEOTIDE SEQUENCE [LARGE SCALE GENOMIC DNA]</scope>
    <source>
        <strain evidence="1 2">JCM 16026</strain>
    </source>
</reference>
<dbReference type="Pfam" id="PF19799">
    <property type="entry name" value="DUF6282"/>
    <property type="match status" value="1"/>
</dbReference>
<evidence type="ECO:0008006" key="3">
    <source>
        <dbReference type="Google" id="ProtNLM"/>
    </source>
</evidence>
<gene>
    <name evidence="1" type="ORF">GCM10009846_28340</name>
</gene>
<dbReference type="InterPro" id="IPR046249">
    <property type="entry name" value="DUF6282"/>
</dbReference>
<protein>
    <recommendedName>
        <fullName evidence="3">Cytosolic protein</fullName>
    </recommendedName>
</protein>
<sequence>MSAIDALLHGAIDLHTHSGPSPMPRRLTHVEAARQADEAGFRAILVKCHYHSTVTDVLAMAPELAGIRTQVLGGLALNSVAGGLNVHAVDLALRMGGRLVWFPTISSAAHLAHAREHERTKAHFQPLGMRAQDEVRVTDDHGEVLPVAQEIIAMTRDAGAITSTGHLGAEEATAIVEAAHAAGQRRVLVSHPNYIAGIDHDLARHLASLGAVFEHEIGMYHSGTLFGLDVLLDWIREVGPEHTIIGSDLGQEGNPLPIEGYRRLLPRLLDSGVTERDVRRMIGGNQAVLLGLD</sequence>
<dbReference type="Gene3D" id="3.20.20.140">
    <property type="entry name" value="Metal-dependent hydrolases"/>
    <property type="match status" value="1"/>
</dbReference>